<accession>A0A4S8N521</accession>
<organism evidence="2 3">
    <name type="scientific">Nocardioides caeni</name>
    <dbReference type="NCBI Taxonomy" id="574700"/>
    <lineage>
        <taxon>Bacteria</taxon>
        <taxon>Bacillati</taxon>
        <taxon>Actinomycetota</taxon>
        <taxon>Actinomycetes</taxon>
        <taxon>Propionibacteriales</taxon>
        <taxon>Nocardioidaceae</taxon>
        <taxon>Nocardioides</taxon>
    </lineage>
</organism>
<comment type="caution">
    <text evidence="2">The sequence shown here is derived from an EMBL/GenBank/DDBJ whole genome shotgun (WGS) entry which is preliminary data.</text>
</comment>
<comment type="similarity">
    <text evidence="1">Belongs to the TolB family.</text>
</comment>
<name>A0A4S8N521_9ACTN</name>
<dbReference type="InterPro" id="IPR011042">
    <property type="entry name" value="6-blade_b-propeller_TolB-like"/>
</dbReference>
<dbReference type="PANTHER" id="PTHR36842:SF2">
    <property type="entry name" value="SLR0505 PROTEIN"/>
    <property type="match status" value="1"/>
</dbReference>
<dbReference type="InterPro" id="IPR011659">
    <property type="entry name" value="WD40"/>
</dbReference>
<dbReference type="AlphaFoldDB" id="A0A4S8N521"/>
<evidence type="ECO:0000313" key="2">
    <source>
        <dbReference type="EMBL" id="THV11210.1"/>
    </source>
</evidence>
<gene>
    <name evidence="2" type="ORF">E9934_13040</name>
</gene>
<sequence length="613" mass="63799">MIVTISLGAPSRPRPAALLPAWLLVLPLTVSALVGLPPAGAAPADGPARIALVAPRSAQAATVTVSPRRPMAGEQTTFSGRLSPRGRPVRLEVRAGSRWRTVARARVGAGSTYRLRARVMRTGTYRVAAAGFTSRQVRVATVAQGMSRTFDAPFVTGLPRVVTAVPTPRRAGRSVSVQRRSGATWTTVATRRTNASGVARVPVSGGAAGSRTWRVVARSFRGAPARATGGVVVRTATTTELLSVGQAAGKESFSPSVSADGRWVAFTSEAALLPSDEDALNDIYLFDRRTGALTHLLPQANSHVNNPHLSGDGRFVAFQTIASNLFGEGDYDYDVAVLDRTTGALDLVSTTSGGAPGNNDSYVHAISDDGRFVAFASTANDLVSSPPPNTSVRHPYLRDRRDDTSFGLDRTQSGWSTTGTFSMDLAGNGSRVVFTTTDTNLAPGNVDGSAIYATEIDANGTAYNRKNLTPGMQASRPHLNRTGELLVFTSTEDLAGDTNGQSDAYLRTAGGAYLLAAPAGPGKSIGEDISADGRYVVVSTESPQPGDTNGTDDDIVLWDTASATPHLLVTRGGPGSSSGAVLSADGRVVVFGSLAAITASAGGDYDVFATVLR</sequence>
<dbReference type="EMBL" id="STGW01000008">
    <property type="protein sequence ID" value="THV11210.1"/>
    <property type="molecule type" value="Genomic_DNA"/>
</dbReference>
<dbReference type="SUPFAM" id="SSF82171">
    <property type="entry name" value="DPP6 N-terminal domain-like"/>
    <property type="match status" value="1"/>
</dbReference>
<evidence type="ECO:0000256" key="1">
    <source>
        <dbReference type="ARBA" id="ARBA00009820"/>
    </source>
</evidence>
<reference evidence="2 3" key="1">
    <citation type="journal article" date="2009" name="Int. J. Syst. Evol. Microbiol.">
        <title>Nocardioides caeni sp. nov., isolated from wastewater.</title>
        <authorList>
            <person name="Yoon J.H."/>
            <person name="Kang S.J."/>
            <person name="Park S."/>
            <person name="Kim W."/>
            <person name="Oh T.K."/>
        </authorList>
    </citation>
    <scope>NUCLEOTIDE SEQUENCE [LARGE SCALE GENOMIC DNA]</scope>
    <source>
        <strain evidence="2 3">DSM 23134</strain>
    </source>
</reference>
<keyword evidence="3" id="KW-1185">Reference proteome</keyword>
<dbReference type="Pfam" id="PF07676">
    <property type="entry name" value="PD40"/>
    <property type="match status" value="1"/>
</dbReference>
<dbReference type="PANTHER" id="PTHR36842">
    <property type="entry name" value="PROTEIN TOLB HOMOLOG"/>
    <property type="match status" value="1"/>
</dbReference>
<dbReference type="Gene3D" id="2.120.10.30">
    <property type="entry name" value="TolB, C-terminal domain"/>
    <property type="match status" value="1"/>
</dbReference>
<protein>
    <submittedName>
        <fullName evidence="2">Uncharacterized protein</fullName>
    </submittedName>
</protein>
<proteinExistence type="inferred from homology"/>
<dbReference type="Proteomes" id="UP000307087">
    <property type="component" value="Unassembled WGS sequence"/>
</dbReference>
<evidence type="ECO:0000313" key="3">
    <source>
        <dbReference type="Proteomes" id="UP000307087"/>
    </source>
</evidence>